<dbReference type="SUPFAM" id="SSF47336">
    <property type="entry name" value="ACP-like"/>
    <property type="match status" value="1"/>
</dbReference>
<reference evidence="5 6" key="1">
    <citation type="journal article" date="2019" name="Environ. Microbiol.">
        <title>An active ?-lactamase is a part of an orchestrated cell wall stress resistance network of Bacillus subtilis and related rhizosphere species.</title>
        <authorList>
            <person name="Bucher T."/>
            <person name="Keren-Paz A."/>
            <person name="Hausser J."/>
            <person name="Olender T."/>
            <person name="Cytryn E."/>
            <person name="Kolodkin-Gal I."/>
        </authorList>
    </citation>
    <scope>NUCLEOTIDE SEQUENCE [LARGE SCALE GENOMIC DNA]</scope>
    <source>
        <strain evidence="5 6">I5</strain>
    </source>
</reference>
<name>A0A4U3AA63_9BACI</name>
<dbReference type="AlphaFoldDB" id="A0A4U3AA63"/>
<dbReference type="Gene3D" id="3.30.300.30">
    <property type="match status" value="1"/>
</dbReference>
<organism evidence="5 6">
    <name type="scientific">Bacillus wiedmannii</name>
    <dbReference type="NCBI Taxonomy" id="1890302"/>
    <lineage>
        <taxon>Bacteria</taxon>
        <taxon>Bacillati</taxon>
        <taxon>Bacillota</taxon>
        <taxon>Bacilli</taxon>
        <taxon>Bacillales</taxon>
        <taxon>Bacillaceae</taxon>
        <taxon>Bacillus</taxon>
        <taxon>Bacillus cereus group</taxon>
    </lineage>
</organism>
<dbReference type="SMART" id="SM00823">
    <property type="entry name" value="PKS_PP"/>
    <property type="match status" value="1"/>
</dbReference>
<dbReference type="GO" id="GO:0031177">
    <property type="term" value="F:phosphopantetheine binding"/>
    <property type="evidence" value="ECO:0007669"/>
    <property type="project" value="InterPro"/>
</dbReference>
<dbReference type="EMBL" id="SZON01002725">
    <property type="protein sequence ID" value="TKI84498.1"/>
    <property type="molecule type" value="Genomic_DNA"/>
</dbReference>
<keyword evidence="2" id="KW-0596">Phosphopantetheine</keyword>
<dbReference type="FunFam" id="1.10.1200.10:FF:000005">
    <property type="entry name" value="Nonribosomal peptide synthetase 1"/>
    <property type="match status" value="1"/>
</dbReference>
<accession>A0A4U3AA63</accession>
<evidence type="ECO:0000256" key="3">
    <source>
        <dbReference type="ARBA" id="ARBA00022553"/>
    </source>
</evidence>
<evidence type="ECO:0000256" key="2">
    <source>
        <dbReference type="ARBA" id="ARBA00022450"/>
    </source>
</evidence>
<dbReference type="InterPro" id="IPR045851">
    <property type="entry name" value="AMP-bd_C_sf"/>
</dbReference>
<keyword evidence="3" id="KW-0597">Phosphoprotein</keyword>
<dbReference type="Pfam" id="PF00550">
    <property type="entry name" value="PP-binding"/>
    <property type="match status" value="1"/>
</dbReference>
<sequence length="171" mass="19129">GINLSEIRSYVSESLANYMVPSAFVVLEELPLTPNGKVDRKKLPAPDFNEMNKERVARNPKEEILCDLFAEVLGVSRISIDDNFFEMGGHSLLASRLMARIRETLSVELGIGKLFESPTVAELAKQLDQAKTARPAIKKVSRPNEVPLSFAQRRLWFLNCLEGPSPTYNIP</sequence>
<evidence type="ECO:0000313" key="5">
    <source>
        <dbReference type="EMBL" id="TKI84498.1"/>
    </source>
</evidence>
<evidence type="ECO:0000313" key="6">
    <source>
        <dbReference type="Proteomes" id="UP000305222"/>
    </source>
</evidence>
<dbReference type="Gene3D" id="3.30.559.10">
    <property type="entry name" value="Chloramphenicol acetyltransferase-like domain"/>
    <property type="match status" value="1"/>
</dbReference>
<protein>
    <recommendedName>
        <fullName evidence="4">Carrier domain-containing protein</fullName>
    </recommendedName>
</protein>
<feature type="domain" description="Carrier" evidence="4">
    <location>
        <begin position="56"/>
        <end position="131"/>
    </location>
</feature>
<dbReference type="InterPro" id="IPR023213">
    <property type="entry name" value="CAT-like_dom_sf"/>
</dbReference>
<dbReference type="SUPFAM" id="SSF56801">
    <property type="entry name" value="Acetyl-CoA synthetase-like"/>
    <property type="match status" value="1"/>
</dbReference>
<dbReference type="Gene3D" id="1.10.1200.10">
    <property type="entry name" value="ACP-like"/>
    <property type="match status" value="1"/>
</dbReference>
<dbReference type="PANTHER" id="PTHR44845">
    <property type="entry name" value="CARRIER DOMAIN-CONTAINING PROTEIN"/>
    <property type="match status" value="1"/>
</dbReference>
<dbReference type="InterPro" id="IPR036736">
    <property type="entry name" value="ACP-like_sf"/>
</dbReference>
<evidence type="ECO:0000256" key="1">
    <source>
        <dbReference type="ARBA" id="ARBA00001957"/>
    </source>
</evidence>
<comment type="cofactor">
    <cofactor evidence="1">
        <name>pantetheine 4'-phosphate</name>
        <dbReference type="ChEBI" id="CHEBI:47942"/>
    </cofactor>
</comment>
<dbReference type="PROSITE" id="PS50075">
    <property type="entry name" value="CARRIER"/>
    <property type="match status" value="1"/>
</dbReference>
<evidence type="ECO:0000259" key="4">
    <source>
        <dbReference type="PROSITE" id="PS50075"/>
    </source>
</evidence>
<dbReference type="InterPro" id="IPR009081">
    <property type="entry name" value="PP-bd_ACP"/>
</dbReference>
<dbReference type="Proteomes" id="UP000305222">
    <property type="component" value="Unassembled WGS sequence"/>
</dbReference>
<dbReference type="InterPro" id="IPR020806">
    <property type="entry name" value="PKS_PP-bd"/>
</dbReference>
<dbReference type="PANTHER" id="PTHR44845:SF6">
    <property type="entry name" value="BETA-ALANINE-ACTIVATING ENZYME"/>
    <property type="match status" value="1"/>
</dbReference>
<feature type="non-terminal residue" evidence="5">
    <location>
        <position position="1"/>
    </location>
</feature>
<feature type="non-terminal residue" evidence="5">
    <location>
        <position position="171"/>
    </location>
</feature>
<gene>
    <name evidence="5" type="ORF">FC699_31365</name>
</gene>
<proteinExistence type="predicted"/>
<comment type="caution">
    <text evidence="5">The sequence shown here is derived from an EMBL/GenBank/DDBJ whole genome shotgun (WGS) entry which is preliminary data.</text>
</comment>